<dbReference type="Pfam" id="PF07715">
    <property type="entry name" value="Plug"/>
    <property type="match status" value="1"/>
</dbReference>
<organism evidence="10 11">
    <name type="scientific">Aquimarina spongiae</name>
    <dbReference type="NCBI Taxonomy" id="570521"/>
    <lineage>
        <taxon>Bacteria</taxon>
        <taxon>Pseudomonadati</taxon>
        <taxon>Bacteroidota</taxon>
        <taxon>Flavobacteriia</taxon>
        <taxon>Flavobacteriales</taxon>
        <taxon>Flavobacteriaceae</taxon>
        <taxon>Aquimarina</taxon>
    </lineage>
</organism>
<dbReference type="OrthoDB" id="9803050at2"/>
<dbReference type="AlphaFoldDB" id="A0A1M6B4S5"/>
<dbReference type="SUPFAM" id="SSF49464">
    <property type="entry name" value="Carboxypeptidase regulatory domain-like"/>
    <property type="match status" value="1"/>
</dbReference>
<feature type="domain" description="TonB-dependent receptor plug" evidence="9">
    <location>
        <begin position="118"/>
        <end position="219"/>
    </location>
</feature>
<dbReference type="PROSITE" id="PS52016">
    <property type="entry name" value="TONB_DEPENDENT_REC_3"/>
    <property type="match status" value="1"/>
</dbReference>
<evidence type="ECO:0000256" key="3">
    <source>
        <dbReference type="ARBA" id="ARBA00022452"/>
    </source>
</evidence>
<keyword evidence="3 8" id="KW-1134">Transmembrane beta strand</keyword>
<name>A0A1M6B4S5_9FLAO</name>
<dbReference type="InterPro" id="IPR037066">
    <property type="entry name" value="Plug_dom_sf"/>
</dbReference>
<dbReference type="RefSeq" id="WP_073313762.1">
    <property type="nucleotide sequence ID" value="NZ_FQYP01000001.1"/>
</dbReference>
<proteinExistence type="inferred from homology"/>
<dbReference type="SUPFAM" id="SSF56935">
    <property type="entry name" value="Porins"/>
    <property type="match status" value="1"/>
</dbReference>
<dbReference type="InterPro" id="IPR036942">
    <property type="entry name" value="Beta-barrel_TonB_sf"/>
</dbReference>
<dbReference type="Proteomes" id="UP000184432">
    <property type="component" value="Unassembled WGS sequence"/>
</dbReference>
<evidence type="ECO:0000256" key="2">
    <source>
        <dbReference type="ARBA" id="ARBA00022448"/>
    </source>
</evidence>
<dbReference type="InterPro" id="IPR012910">
    <property type="entry name" value="Plug_dom"/>
</dbReference>
<evidence type="ECO:0000256" key="6">
    <source>
        <dbReference type="ARBA" id="ARBA00023136"/>
    </source>
</evidence>
<dbReference type="GO" id="GO:0009279">
    <property type="term" value="C:cell outer membrane"/>
    <property type="evidence" value="ECO:0007669"/>
    <property type="project" value="UniProtKB-SubCell"/>
</dbReference>
<accession>A0A1M6B4S5</accession>
<evidence type="ECO:0000256" key="4">
    <source>
        <dbReference type="ARBA" id="ARBA00022692"/>
    </source>
</evidence>
<keyword evidence="4 8" id="KW-0812">Transmembrane</keyword>
<dbReference type="EMBL" id="FQYP01000001">
    <property type="protein sequence ID" value="SHI43463.1"/>
    <property type="molecule type" value="Genomic_DNA"/>
</dbReference>
<evidence type="ECO:0000256" key="1">
    <source>
        <dbReference type="ARBA" id="ARBA00004571"/>
    </source>
</evidence>
<dbReference type="Pfam" id="PF13715">
    <property type="entry name" value="CarbopepD_reg_2"/>
    <property type="match status" value="1"/>
</dbReference>
<dbReference type="InterPro" id="IPR008969">
    <property type="entry name" value="CarboxyPept-like_regulatory"/>
</dbReference>
<dbReference type="STRING" id="570521.SAMN04488508_101617"/>
<keyword evidence="7 8" id="KW-0998">Cell outer membrane</keyword>
<dbReference type="PANTHER" id="PTHR30069:SF29">
    <property type="entry name" value="HEMOGLOBIN AND HEMOGLOBIN-HAPTOGLOBIN-BINDING PROTEIN 1-RELATED"/>
    <property type="match status" value="1"/>
</dbReference>
<keyword evidence="5" id="KW-0732">Signal</keyword>
<dbReference type="GO" id="GO:0015344">
    <property type="term" value="F:siderophore uptake transmembrane transporter activity"/>
    <property type="evidence" value="ECO:0007669"/>
    <property type="project" value="TreeGrafter"/>
</dbReference>
<dbReference type="InterPro" id="IPR039426">
    <property type="entry name" value="TonB-dep_rcpt-like"/>
</dbReference>
<keyword evidence="11" id="KW-1185">Reference proteome</keyword>
<comment type="subcellular location">
    <subcellularLocation>
        <location evidence="1 8">Cell outer membrane</location>
        <topology evidence="1 8">Multi-pass membrane protein</topology>
    </subcellularLocation>
</comment>
<dbReference type="GO" id="GO:0044718">
    <property type="term" value="P:siderophore transmembrane transport"/>
    <property type="evidence" value="ECO:0007669"/>
    <property type="project" value="TreeGrafter"/>
</dbReference>
<comment type="similarity">
    <text evidence="8">Belongs to the TonB-dependent receptor family.</text>
</comment>
<dbReference type="PANTHER" id="PTHR30069">
    <property type="entry name" value="TONB-DEPENDENT OUTER MEMBRANE RECEPTOR"/>
    <property type="match status" value="1"/>
</dbReference>
<evidence type="ECO:0000313" key="11">
    <source>
        <dbReference type="Proteomes" id="UP000184432"/>
    </source>
</evidence>
<evidence type="ECO:0000259" key="9">
    <source>
        <dbReference type="Pfam" id="PF07715"/>
    </source>
</evidence>
<dbReference type="Gene3D" id="2.170.130.10">
    <property type="entry name" value="TonB-dependent receptor, plug domain"/>
    <property type="match status" value="1"/>
</dbReference>
<evidence type="ECO:0000256" key="8">
    <source>
        <dbReference type="PROSITE-ProRule" id="PRU01360"/>
    </source>
</evidence>
<gene>
    <name evidence="10" type="ORF">SAMN04488508_101617</name>
</gene>
<dbReference type="Gene3D" id="2.40.170.20">
    <property type="entry name" value="TonB-dependent receptor, beta-barrel domain"/>
    <property type="match status" value="1"/>
</dbReference>
<keyword evidence="2 8" id="KW-0813">Transport</keyword>
<keyword evidence="10" id="KW-0675">Receptor</keyword>
<evidence type="ECO:0000256" key="5">
    <source>
        <dbReference type="ARBA" id="ARBA00022729"/>
    </source>
</evidence>
<sequence length="794" mass="88940">MKIFVNIVLGFFLITLQAQEKYTLSGYVKDAASGESLWAVTIITGSNQGTVTNDYGFYSITLPEGTYNVQLSLMGYKTSAQEIYIDKDTKLDFELEEDIAQLSEVTITSSGAKRTASVKSTEMSVIQLSSKTIKKLPVVLGEPDILRSIQLLPGVSSVNDASSGFNVRGGSADQNLVLLDDATIYNASHLFGFFSVFNTDAVKDLKLYKGGIPSIYGGRLSSVLDVKQKEGNIKKFGGTLGLGLIASKAMIEGPIGKGSNDEGKGSFMLAGRRSYIDLFAPLGGDDFQDTKLSFYDINLKTNYTINENNRLFLSGYFGRDVFELGSLLGTVWGNASGTLRWTSELNDKLFLQTSAIFSNYDYNLDNLRSGTEFRWNSNILNYNLKPRLTWYINDKNTIRTGLDVTYYNFQPGEIKPLEGSSVNPEKFREKFALESAAYVDFEQRISDKLSLQYGIRLSNFNRIGKDVILQYETGNPLTYNAVQDIYEENDVVGETEFGSGKSIENFYGFEPRFSARYLINDQNSLKLSYNRNYQYLHLISNTTSATPLDVWAPSGPFLKPQYSDQIALGYFRSFADGAYDFNIETYYKSLQDVTDFIDGADLLFTENIETQVAQGDGRAYGLELQVNKNKGKLTGWLSYTLARTERNVLGINNNEYYPANNDQLHELNLVGIYKLNDRWDFGANFVFGSGKPVTYPTGQYEQNGLVVADYQNRNGDRLPAYHRLDVSATLNPKKGKRGSWIFSIANLYNRQNAASIFFREISEVNDMDVATGETQATKLSYFGIVPSITYQFRF</sequence>
<evidence type="ECO:0000313" key="10">
    <source>
        <dbReference type="EMBL" id="SHI43463.1"/>
    </source>
</evidence>
<evidence type="ECO:0000256" key="7">
    <source>
        <dbReference type="ARBA" id="ARBA00023237"/>
    </source>
</evidence>
<dbReference type="Gene3D" id="2.60.40.1120">
    <property type="entry name" value="Carboxypeptidase-like, regulatory domain"/>
    <property type="match status" value="1"/>
</dbReference>
<reference evidence="11" key="1">
    <citation type="submission" date="2016-11" db="EMBL/GenBank/DDBJ databases">
        <authorList>
            <person name="Varghese N."/>
            <person name="Submissions S."/>
        </authorList>
    </citation>
    <scope>NUCLEOTIDE SEQUENCE [LARGE SCALE GENOMIC DNA]</scope>
    <source>
        <strain evidence="11">DSM 22623</strain>
    </source>
</reference>
<protein>
    <submittedName>
        <fullName evidence="10">TonB-dependent Receptor Plug Domain</fullName>
    </submittedName>
</protein>
<keyword evidence="6 8" id="KW-0472">Membrane</keyword>